<feature type="region of interest" description="Disordered" evidence="1">
    <location>
        <begin position="294"/>
        <end position="326"/>
    </location>
</feature>
<evidence type="ECO:0000256" key="1">
    <source>
        <dbReference type="SAM" id="MobiDB-lite"/>
    </source>
</evidence>
<evidence type="ECO:0008006" key="4">
    <source>
        <dbReference type="Google" id="ProtNLM"/>
    </source>
</evidence>
<gene>
    <name evidence="2" type="ORF">Agub_g2352</name>
</gene>
<feature type="region of interest" description="Disordered" evidence="1">
    <location>
        <begin position="718"/>
        <end position="745"/>
    </location>
</feature>
<feature type="region of interest" description="Disordered" evidence="1">
    <location>
        <begin position="1438"/>
        <end position="1460"/>
    </location>
</feature>
<proteinExistence type="predicted"/>
<organism evidence="2 3">
    <name type="scientific">Astrephomene gubernaculifera</name>
    <dbReference type="NCBI Taxonomy" id="47775"/>
    <lineage>
        <taxon>Eukaryota</taxon>
        <taxon>Viridiplantae</taxon>
        <taxon>Chlorophyta</taxon>
        <taxon>core chlorophytes</taxon>
        <taxon>Chlorophyceae</taxon>
        <taxon>CS clade</taxon>
        <taxon>Chlamydomonadales</taxon>
        <taxon>Astrephomenaceae</taxon>
        <taxon>Astrephomene</taxon>
    </lineage>
</organism>
<feature type="compositionally biased region" description="Basic and acidic residues" evidence="1">
    <location>
        <begin position="219"/>
        <end position="228"/>
    </location>
</feature>
<dbReference type="Proteomes" id="UP001054857">
    <property type="component" value="Unassembled WGS sequence"/>
</dbReference>
<feature type="region of interest" description="Disordered" evidence="1">
    <location>
        <begin position="801"/>
        <end position="844"/>
    </location>
</feature>
<protein>
    <recommendedName>
        <fullName evidence="4">Mediator of RNA polymerase II transcription subunit 16</fullName>
    </recommendedName>
</protein>
<name>A0AAD3DGZ9_9CHLO</name>
<sequence>MQANDFAHTTPCPDSGFVSGCHNTSTLSQPAPMAISPLMQWVSPSGADESPSPPAVNPYGILTSFRLPVTAASPTQSSWCSVSNLIAVGLTPEPGNSTAQIMVMEPSNPEDCTSFKLPLTGPGDYISHMEWSPPGQRRALLCATASGRVFVWTQPSQQGQDDSVFPRCVDDWHGQLLHDASSTSANSSSSNKNIRTSSSNRSLVGAGGAAGGSGNLEGHLQEAQRGRGVKAEPLEDGAVGADVAGASNNNTHGNSLAQQQQQQLPAFACVCWLRQPPSGRSWRTSELAAKRLPCSSASSSGAGVGAGSAGGGGGSGGGEEGAAKQQQQALENFDTLFCEDALVPGAVPHWARPHQLTAAVLTSNGSLTLLWTTASKLPNTLSWHRSKTLTLPPPLPSPSSAAATNAVAVAAAATGTGPHPQQQQQQSVAVRYASISAAHDGTLAIAAVLQDGSSSSGATNAGGSSAGGGGGSGVNADGGSCGNGSGSHATRVVLYCMRGNPTLSGQPVPQTPGATATAAAAAAAGAATSSTPTGSRREAPLPTLEPQAELDVPPGLDVRQCRLLVPACAVKRLYLLASSPSPSTTASTTAAHAHAPNNHQQQQPQQPPAPRIKQEPFNIATTTTQMDAGSPSLPHAPQPSHRMQPEVEAVVLSYTEKAAGQGGASADPGSTASAGGGFRWFLERKATVSDEAGSSSSQWDGDWTSDRISKHRGHMALGVESTDTDNGDQHSHAPGALLQQPAWPSSSAAAETSISVSSDGSKLVVAFRGTAQCMDSETLAVLRKVNAVPESHSAATAYLSSGRNATWPGDSQQGVVGQGTTTPSYDNGGAGLAIETPPPSSPQQQVLASTVCFSANSCCLCFVTEVGRPRQRRRRQSGQGDGTAASGRGRLNGGGDEDTDMADAEAAAAPNGDESFAAAANVYGNGGGGDYEAEADEAGWDEDGRVLLELYTVQDVATEGGNGSGGFGAGNSTTLAHGGNAVYGNAGGDVAEDAVSCNLDTMRLAWGLLHKLSLWDVAERLRCRWRAGQRAHVARCLDQLDGLLYGHEEFAVRGALAPGVTRAKLEVLRRLPDPHAALVAADLLAHARTVQYSQALSLLYSQQSEALSNPETRALAAHMVWFVLEVCTLMMAAVRIWAEEQSGAGPSAGGAGAGAAGDAIKQEGGGAAGGGGGSGGGGNGAATAAEGAGGGGGGGGTALLPLLRLYPDYQLMKQMQLALLGTSLSNAASSKSSAETRASLGLHAAIQEVLGSEAGVRVRSLIHISLQLQHRAPKLLNSHLQALLHQQQQQQSGGSAGSTAAAAAPAPGVLVPGAAVAPVTAAEVQDAAKSGDLPRALMHRTLAGLFPGPFHVHCVRCKGLITAASLAQNFRQEELSRMTALLPATREALLERYRGLGLQQQLLESGPPAPGKLGAPHAASRELWRSFRCAAPFPELHAAQLPPHPAADSSQRQRWRRQRSEAMALASSAPLWSHTHGVPAESLSGAPLPSGAVWSLEA</sequence>
<feature type="compositionally biased region" description="Polar residues" evidence="1">
    <location>
        <begin position="247"/>
        <end position="257"/>
    </location>
</feature>
<feature type="non-terminal residue" evidence="2">
    <location>
        <position position="1498"/>
    </location>
</feature>
<keyword evidence="3" id="KW-1185">Reference proteome</keyword>
<accession>A0AAD3DGZ9</accession>
<evidence type="ECO:0000313" key="2">
    <source>
        <dbReference type="EMBL" id="GFR41625.1"/>
    </source>
</evidence>
<feature type="compositionally biased region" description="Low complexity" evidence="1">
    <location>
        <begin position="579"/>
        <end position="604"/>
    </location>
</feature>
<feature type="region of interest" description="Disordered" evidence="1">
    <location>
        <begin position="506"/>
        <end position="551"/>
    </location>
</feature>
<feature type="region of interest" description="Disordered" evidence="1">
    <location>
        <begin position="579"/>
        <end position="612"/>
    </location>
</feature>
<reference evidence="2 3" key="1">
    <citation type="journal article" date="2021" name="Sci. Rep.">
        <title>Genome sequencing of the multicellular alga Astrephomene provides insights into convergent evolution of germ-soma differentiation.</title>
        <authorList>
            <person name="Yamashita S."/>
            <person name="Yamamoto K."/>
            <person name="Matsuzaki R."/>
            <person name="Suzuki S."/>
            <person name="Yamaguchi H."/>
            <person name="Hirooka S."/>
            <person name="Minakuchi Y."/>
            <person name="Miyagishima S."/>
            <person name="Kawachi M."/>
            <person name="Toyoda A."/>
            <person name="Nozaki H."/>
        </authorList>
    </citation>
    <scope>NUCLEOTIDE SEQUENCE [LARGE SCALE GENOMIC DNA]</scope>
    <source>
        <strain evidence="2 3">NIES-4017</strain>
    </source>
</reference>
<feature type="compositionally biased region" description="Low complexity" evidence="1">
    <location>
        <begin position="1438"/>
        <end position="1452"/>
    </location>
</feature>
<comment type="caution">
    <text evidence="2">The sequence shown here is derived from an EMBL/GenBank/DDBJ whole genome shotgun (WGS) entry which is preliminary data.</text>
</comment>
<feature type="compositionally biased region" description="Low complexity" evidence="1">
    <location>
        <begin position="511"/>
        <end position="534"/>
    </location>
</feature>
<feature type="region of interest" description="Disordered" evidence="1">
    <location>
        <begin position="240"/>
        <end position="259"/>
    </location>
</feature>
<feature type="region of interest" description="Disordered" evidence="1">
    <location>
        <begin position="179"/>
        <end position="228"/>
    </location>
</feature>
<dbReference type="EMBL" id="BMAR01000002">
    <property type="protein sequence ID" value="GFR41625.1"/>
    <property type="molecule type" value="Genomic_DNA"/>
</dbReference>
<feature type="compositionally biased region" description="Polar residues" evidence="1">
    <location>
        <begin position="801"/>
        <end position="825"/>
    </location>
</feature>
<feature type="compositionally biased region" description="Low complexity" evidence="1">
    <location>
        <begin position="180"/>
        <end position="202"/>
    </location>
</feature>
<feature type="compositionally biased region" description="Gly residues" evidence="1">
    <location>
        <begin position="205"/>
        <end position="215"/>
    </location>
</feature>
<feature type="region of interest" description="Disordered" evidence="1">
    <location>
        <begin position="870"/>
        <end position="900"/>
    </location>
</feature>
<feature type="compositionally biased region" description="Gly residues" evidence="1">
    <location>
        <begin position="302"/>
        <end position="320"/>
    </location>
</feature>
<evidence type="ECO:0000313" key="3">
    <source>
        <dbReference type="Proteomes" id="UP001054857"/>
    </source>
</evidence>